<evidence type="ECO:0000256" key="2">
    <source>
        <dbReference type="SAM" id="SignalP"/>
    </source>
</evidence>
<gene>
    <name evidence="4" type="ORF">ACFO0G_12690</name>
</gene>
<reference evidence="5" key="1">
    <citation type="journal article" date="2019" name="Int. J. Syst. Evol. Microbiol.">
        <title>The Global Catalogue of Microorganisms (GCM) 10K type strain sequencing project: providing services to taxonomists for standard genome sequencing and annotation.</title>
        <authorList>
            <consortium name="The Broad Institute Genomics Platform"/>
            <consortium name="The Broad Institute Genome Sequencing Center for Infectious Disease"/>
            <person name="Wu L."/>
            <person name="Ma J."/>
        </authorList>
    </citation>
    <scope>NUCLEOTIDE SEQUENCE [LARGE SCALE GENOMIC DNA]</scope>
    <source>
        <strain evidence="5">PJ61</strain>
    </source>
</reference>
<evidence type="ECO:0000313" key="5">
    <source>
        <dbReference type="Proteomes" id="UP001595778"/>
    </source>
</evidence>
<name>A0ABV8WKJ3_9MICC</name>
<dbReference type="EMBL" id="JBHSDQ010000005">
    <property type="protein sequence ID" value="MFC4396951.1"/>
    <property type="molecule type" value="Genomic_DNA"/>
</dbReference>
<feature type="chain" id="PRO_5045220085" evidence="2">
    <location>
        <begin position="20"/>
        <end position="186"/>
    </location>
</feature>
<dbReference type="Proteomes" id="UP001595778">
    <property type="component" value="Unassembled WGS sequence"/>
</dbReference>
<evidence type="ECO:0000259" key="3">
    <source>
        <dbReference type="SMART" id="SM00900"/>
    </source>
</evidence>
<sequence>MKIRGTVAAALASAGILLAGWQTGTQAGGISTVASSTTAAGTTGSTGTGSSGTGSSGSGPTGPSGSSGSSGSAASSSSSGSSGSTSSSGSSNSSASGTYKGNTVQTRFGPVQVQITVASGKITDVTALQLTNTDGKSIQISNRAAPLLRSKVLAAQSANIQTVSGATITSEAYLTSLQAAIDAANL</sequence>
<dbReference type="RefSeq" id="WP_376978012.1">
    <property type="nucleotide sequence ID" value="NZ_JBHSDQ010000005.1"/>
</dbReference>
<dbReference type="SMART" id="SM00900">
    <property type="entry name" value="FMN_bind"/>
    <property type="match status" value="1"/>
</dbReference>
<proteinExistence type="predicted"/>
<evidence type="ECO:0000256" key="1">
    <source>
        <dbReference type="SAM" id="MobiDB-lite"/>
    </source>
</evidence>
<feature type="compositionally biased region" description="Low complexity" evidence="1">
    <location>
        <begin position="63"/>
        <end position="98"/>
    </location>
</feature>
<accession>A0ABV8WKJ3</accession>
<dbReference type="InterPro" id="IPR007329">
    <property type="entry name" value="FMN-bd"/>
</dbReference>
<feature type="signal peptide" evidence="2">
    <location>
        <begin position="1"/>
        <end position="19"/>
    </location>
</feature>
<feature type="region of interest" description="Disordered" evidence="1">
    <location>
        <begin position="36"/>
        <end position="101"/>
    </location>
</feature>
<keyword evidence="5" id="KW-1185">Reference proteome</keyword>
<dbReference type="Gene3D" id="3.90.1010.20">
    <property type="match status" value="1"/>
</dbReference>
<dbReference type="Pfam" id="PF04205">
    <property type="entry name" value="FMN_bind"/>
    <property type="match status" value="1"/>
</dbReference>
<comment type="caution">
    <text evidence="4">The sequence shown here is derived from an EMBL/GenBank/DDBJ whole genome shotgun (WGS) entry which is preliminary data.</text>
</comment>
<feature type="compositionally biased region" description="Gly residues" evidence="1">
    <location>
        <begin position="44"/>
        <end position="62"/>
    </location>
</feature>
<protein>
    <submittedName>
        <fullName evidence="4">FMN-binding protein</fullName>
    </submittedName>
</protein>
<evidence type="ECO:0000313" key="4">
    <source>
        <dbReference type="EMBL" id="MFC4396951.1"/>
    </source>
</evidence>
<keyword evidence="2" id="KW-0732">Signal</keyword>
<feature type="domain" description="FMN-binding" evidence="3">
    <location>
        <begin position="107"/>
        <end position="184"/>
    </location>
</feature>
<organism evidence="4 5">
    <name type="scientific">Arthrobacter sedimenti</name>
    <dbReference type="NCBI Taxonomy" id="2694931"/>
    <lineage>
        <taxon>Bacteria</taxon>
        <taxon>Bacillati</taxon>
        <taxon>Actinomycetota</taxon>
        <taxon>Actinomycetes</taxon>
        <taxon>Micrococcales</taxon>
        <taxon>Micrococcaceae</taxon>
        <taxon>Arthrobacter</taxon>
    </lineage>
</organism>